<name>A0AAE9NEQ1_9BRAD</name>
<dbReference type="NCBIfam" id="TIGR01815">
    <property type="entry name" value="TrpE-clade3"/>
    <property type="match status" value="1"/>
</dbReference>
<dbReference type="AlphaFoldDB" id="A0AAE9NEQ1"/>
<dbReference type="PANTHER" id="PTHR11236">
    <property type="entry name" value="AMINOBENZOATE/ANTHRANILATE SYNTHASE"/>
    <property type="match status" value="1"/>
</dbReference>
<proteinExistence type="predicted"/>
<dbReference type="PROSITE" id="PS51273">
    <property type="entry name" value="GATASE_TYPE_1"/>
    <property type="match status" value="1"/>
</dbReference>
<dbReference type="InterPro" id="IPR029062">
    <property type="entry name" value="Class_I_gatase-like"/>
</dbReference>
<keyword evidence="3" id="KW-0028">Amino-acid biosynthesis</keyword>
<dbReference type="InterPro" id="IPR005801">
    <property type="entry name" value="ADC_synthase"/>
</dbReference>
<evidence type="ECO:0000259" key="5">
    <source>
        <dbReference type="Pfam" id="PF00425"/>
    </source>
</evidence>
<dbReference type="PANTHER" id="PTHR11236:SF9">
    <property type="entry name" value="ANTHRANILATE SYNTHASE COMPONENT 1"/>
    <property type="match status" value="1"/>
</dbReference>
<dbReference type="PRINTS" id="PR00097">
    <property type="entry name" value="ANTSNTHASEII"/>
</dbReference>
<dbReference type="PIRSF" id="PIRSF036934">
    <property type="entry name" value="TrpE-G"/>
    <property type="match status" value="1"/>
</dbReference>
<evidence type="ECO:0000313" key="7">
    <source>
        <dbReference type="EMBL" id="UUO69296.1"/>
    </source>
</evidence>
<dbReference type="InterPro" id="IPR010112">
    <property type="entry name" value="TrpE-G_bact"/>
</dbReference>
<organism evidence="7 8">
    <name type="scientific">Bradyrhizobium betae</name>
    <dbReference type="NCBI Taxonomy" id="244734"/>
    <lineage>
        <taxon>Bacteria</taxon>
        <taxon>Pseudomonadati</taxon>
        <taxon>Pseudomonadota</taxon>
        <taxon>Alphaproteobacteria</taxon>
        <taxon>Hyphomicrobiales</taxon>
        <taxon>Nitrobacteraceae</taxon>
        <taxon>Bradyrhizobium</taxon>
    </lineage>
</organism>
<dbReference type="Pfam" id="PF04715">
    <property type="entry name" value="Anth_synt_I_N"/>
    <property type="match status" value="1"/>
</dbReference>
<evidence type="ECO:0000313" key="8">
    <source>
        <dbReference type="Proteomes" id="UP001058872"/>
    </source>
</evidence>
<reference evidence="7" key="1">
    <citation type="submission" date="2018-04" db="EMBL/GenBank/DDBJ databases">
        <title>Genomes of Endosymbiotic and Endophytic Bradyrhizobium Publication status.</title>
        <authorList>
            <person name="Guha S."/>
            <person name="Jorrin B."/>
            <person name="Sarkar M."/>
            <person name="Poole P.S."/>
            <person name="DasGupta M."/>
        </authorList>
    </citation>
    <scope>NUCLEOTIDE SEQUENCE</scope>
    <source>
        <strain evidence="7">WBOS16</strain>
    </source>
</reference>
<dbReference type="InterPro" id="IPR017926">
    <property type="entry name" value="GATASE"/>
</dbReference>
<dbReference type="InterPro" id="IPR019999">
    <property type="entry name" value="Anth_synth_I-like"/>
</dbReference>
<dbReference type="NCBIfam" id="TIGR00566">
    <property type="entry name" value="trpG_papA"/>
    <property type="match status" value="1"/>
</dbReference>
<dbReference type="SUPFAM" id="SSF52317">
    <property type="entry name" value="Class I glutamine amidotransferase-like"/>
    <property type="match status" value="1"/>
</dbReference>
<keyword evidence="1" id="KW-0315">Glutamine amidotransferase</keyword>
<feature type="domain" description="Chorismate-utilising enzyme C-terminal" evidence="5">
    <location>
        <begin position="247"/>
        <end position="499"/>
    </location>
</feature>
<gene>
    <name evidence="7" type="ORF">DCM83_31485</name>
</gene>
<dbReference type="Proteomes" id="UP001058872">
    <property type="component" value="Chromosome"/>
</dbReference>
<dbReference type="EMBL" id="CP028989">
    <property type="protein sequence ID" value="UUO69296.1"/>
    <property type="molecule type" value="Genomic_DNA"/>
</dbReference>
<comment type="pathway">
    <text evidence="3">Amino-acid biosynthesis; L-tryptophan biosynthesis; L-tryptophan from chorismate: step 1/5.</text>
</comment>
<dbReference type="Pfam" id="PF00425">
    <property type="entry name" value="Chorismate_bind"/>
    <property type="match status" value="1"/>
</dbReference>
<protein>
    <recommendedName>
        <fullName evidence="2 3">Anthranilate synthase</fullName>
        <ecNumber evidence="2 3">4.1.3.27</ecNumber>
    </recommendedName>
</protein>
<dbReference type="Gene3D" id="3.40.50.880">
    <property type="match status" value="1"/>
</dbReference>
<sequence>MNRTVFALPARSDYATRAGLAITRVAEQFTGGASRLDDLINLLDRRRGVVLSSGTTVPGRYESFDLGFSDPPLKLETTGFNFKLEALNPRGEVLIAFLGDVLREPCVVISEKTPVRLAGHIIRGDAPVEEDQRTRRASVMSLVRDLVAAFSANDDGLLGLFGAFAYDLVFQIEDLVQKRPREQDQRDIVLYVPDRLLAYDRATGRGVVLSYDFAWKGKSTEGLPRETTESPYLKTPRQGFADHAPGEYQATVETARAAFARGDLFEAVPGQLFAEPCDRSPAEVFQRLCVINPSPYGALMNLGEGEFLVSASPEMFVRSDGRRVETCPISGTIARGTDSIGDAEQIRKLLNSEKDEFELNMCTDVDRNDKARVCVPGTIKVLARRQIETYSKLFHTVDHVEGMLRPGFDALDAFLTHAWAVTVTGAPKLWAMQFVEDHERSPRRWYAGAIGAVNFDGSINTGLTIRTIRMKDGLAEVRVGATCLFDSDPAAEDRECQVKAAALFQALRGDPPKPLSTFAPDATGSGKRVLLIDHDDSFVHMLADYFRQVGADVTVVRHVHALDMLKQKTWDLLVLSPGPGRPEDFAINKTIDAALEKKLPVFGVCLGVQAIGEYFGGELGQLTHPAHGRPSRVQVRGGRLMRNLPNEIVIGRYHSLYVERDSMPEVLSVTASTEDGVAMALEHKTLPVAGVQFHPESLMSLGNEVGLRIVENAFRLDARVD</sequence>
<feature type="domain" description="Anthranilate synthase component I N-terminal" evidence="6">
    <location>
        <begin position="124"/>
        <end position="202"/>
    </location>
</feature>
<evidence type="ECO:0000256" key="3">
    <source>
        <dbReference type="PIRNR" id="PIRNR036934"/>
    </source>
</evidence>
<dbReference type="RefSeq" id="WP_257176142.1">
    <property type="nucleotide sequence ID" value="NZ_CP028989.1"/>
</dbReference>
<dbReference type="GO" id="GO:0000162">
    <property type="term" value="P:L-tryptophan biosynthetic process"/>
    <property type="evidence" value="ECO:0007669"/>
    <property type="project" value="UniProtKB-UniRule"/>
</dbReference>
<evidence type="ECO:0000259" key="4">
    <source>
        <dbReference type="Pfam" id="PF00117"/>
    </source>
</evidence>
<dbReference type="Gene3D" id="3.60.120.10">
    <property type="entry name" value="Anthranilate synthase"/>
    <property type="match status" value="1"/>
</dbReference>
<evidence type="ECO:0000256" key="1">
    <source>
        <dbReference type="ARBA" id="ARBA00022962"/>
    </source>
</evidence>
<dbReference type="PRINTS" id="PR00096">
    <property type="entry name" value="GATASE"/>
</dbReference>
<dbReference type="NCBIfam" id="NF010081">
    <property type="entry name" value="PRK13566.1"/>
    <property type="match status" value="1"/>
</dbReference>
<dbReference type="InterPro" id="IPR006221">
    <property type="entry name" value="TrpG/PapA_dom"/>
</dbReference>
<evidence type="ECO:0000256" key="2">
    <source>
        <dbReference type="NCBIfam" id="TIGR01815"/>
    </source>
</evidence>
<dbReference type="Pfam" id="PF00117">
    <property type="entry name" value="GATase"/>
    <property type="match status" value="1"/>
</dbReference>
<dbReference type="EC" id="4.1.3.27" evidence="2 3"/>
<dbReference type="InterPro" id="IPR015890">
    <property type="entry name" value="Chorismate_C"/>
</dbReference>
<comment type="catalytic activity">
    <reaction evidence="3">
        <text>chorismate + L-glutamine = anthranilate + pyruvate + L-glutamate + H(+)</text>
        <dbReference type="Rhea" id="RHEA:21732"/>
        <dbReference type="ChEBI" id="CHEBI:15361"/>
        <dbReference type="ChEBI" id="CHEBI:15378"/>
        <dbReference type="ChEBI" id="CHEBI:16567"/>
        <dbReference type="ChEBI" id="CHEBI:29748"/>
        <dbReference type="ChEBI" id="CHEBI:29985"/>
        <dbReference type="ChEBI" id="CHEBI:58359"/>
        <dbReference type="EC" id="4.1.3.27"/>
    </reaction>
</comment>
<keyword evidence="3" id="KW-0057">Aromatic amino acid biosynthesis</keyword>
<dbReference type="CDD" id="cd01743">
    <property type="entry name" value="GATase1_Anthranilate_Synthase"/>
    <property type="match status" value="1"/>
</dbReference>
<accession>A0AAE9NEQ1</accession>
<evidence type="ECO:0000259" key="6">
    <source>
        <dbReference type="Pfam" id="PF04715"/>
    </source>
</evidence>
<dbReference type="SUPFAM" id="SSF56322">
    <property type="entry name" value="ADC synthase"/>
    <property type="match status" value="1"/>
</dbReference>
<dbReference type="InterPro" id="IPR006805">
    <property type="entry name" value="Anth_synth_I_N"/>
</dbReference>
<keyword evidence="3 7" id="KW-0456">Lyase</keyword>
<keyword evidence="3" id="KW-0822">Tryptophan biosynthesis</keyword>
<dbReference type="GO" id="GO:0004049">
    <property type="term" value="F:anthranilate synthase activity"/>
    <property type="evidence" value="ECO:0007669"/>
    <property type="project" value="UniProtKB-UniRule"/>
</dbReference>
<feature type="domain" description="Glutamine amidotransferase" evidence="4">
    <location>
        <begin position="530"/>
        <end position="702"/>
    </location>
</feature>